<comment type="caution">
    <text evidence="2">The sequence shown here is derived from an EMBL/GenBank/DDBJ whole genome shotgun (WGS) entry which is preliminary data.</text>
</comment>
<keyword evidence="3" id="KW-1185">Reference proteome</keyword>
<accession>A0A433SYV6</accession>
<dbReference type="AlphaFoldDB" id="A0A433SYV6"/>
<proteinExistence type="predicted"/>
<evidence type="ECO:0000313" key="2">
    <source>
        <dbReference type="EMBL" id="RUS74485.1"/>
    </source>
</evidence>
<dbReference type="Proteomes" id="UP000271974">
    <property type="component" value="Unassembled WGS sequence"/>
</dbReference>
<feature type="compositionally biased region" description="Basic and acidic residues" evidence="1">
    <location>
        <begin position="993"/>
        <end position="1003"/>
    </location>
</feature>
<sequence>MHNFTKRFQVESLLNVVLKSLTHSGRHDELGLENYPLMSACFLVQWILVLRINFQIAGRRQTCANPWGLLICYKNAGIRGTPIVLRINFQIAGRSGHCHTVTFQEIATPPSVTGSFPPQSALRSPATWQRNPNDTQTLILYPLSIEEVEAANLIRSDQTKVLDVELAKDRLPKDVVVIQRFLYDSIEFVALFKDVGDKEAPALVRWMETVKSLMFRLSHDFPTWNLPGLKIGTVMVYLNHLTYHLVETKMTSLEHLKFMASAIFHLICTALRSGGDPDKPELVSDVALKTYSMVCAAGQRVQKSADPDSDIALRQCYECYLLATACLNLDNTNKTRDGLKTAMDFILSYIDWQVKHGSVKYDVHDHEDMDFTSQMVSVAVRIFTAQPREVHCDTSLSFFTELFRLAKWQPSLVNKLYVCSGNLFSLKIRHPLFSFSDNAFEAVRALNYEKSTISTFPAKDTVIWLLWLLEILVTAEIKDEASATRFDELLEEHAYFADLLLQLTTLLTETSKPLQPSLVNALNHVTKMIPVTETAKKLLEPRALRLFSCLSCLAVRVAVREVLRVAGKAGQESKLQGRVYQLAVVCKLRLVYVQQFFTRMHSDPKAICEMGTHIKPVLTALIHMVALVDKKNLVDPESSAYRQIYKCLECAVYSIGSLGRNLRRSEQYTTAVAFLSQLWPVANVSSLTSMVTYHESLLICYRLVDQPQRALQVVKEAAALDPALLTDIVIKNLVKIAEEKSDVNILIFFKSLENDELRHVDILDRVVKCLLACQLTAIVFKHCQDLLTHLHGHSYPSATQRAVYWFLLAELMWTYGNKNVLVLDNKPYCMAVEAMNDLSQDESDNFTDYFCQAAFLVWEIKNRGASLRSIAKLSEHWDTRPRSRANRVGEPEPTPTAVSNQSGPRDASVRQQGLLPPATADFLVDSDLGLGTGSGSGGKSCGLGGGGKDGPGCVGSSDTVDGVEPVPVPSQPLFHSDPRTPTSTRTAQTGQRTTDKERKKTLS</sequence>
<feature type="region of interest" description="Disordered" evidence="1">
    <location>
        <begin position="878"/>
        <end position="910"/>
    </location>
</feature>
<name>A0A433SYV6_ELYCH</name>
<evidence type="ECO:0000256" key="1">
    <source>
        <dbReference type="SAM" id="MobiDB-lite"/>
    </source>
</evidence>
<feature type="compositionally biased region" description="Polar residues" evidence="1">
    <location>
        <begin position="979"/>
        <end position="992"/>
    </location>
</feature>
<protein>
    <submittedName>
        <fullName evidence="2">Uncharacterized protein</fullName>
    </submittedName>
</protein>
<dbReference type="EMBL" id="RQTK01000827">
    <property type="protein sequence ID" value="RUS74485.1"/>
    <property type="molecule type" value="Genomic_DNA"/>
</dbReference>
<feature type="compositionally biased region" description="Gly residues" evidence="1">
    <location>
        <begin position="941"/>
        <end position="953"/>
    </location>
</feature>
<evidence type="ECO:0000313" key="3">
    <source>
        <dbReference type="Proteomes" id="UP000271974"/>
    </source>
</evidence>
<reference evidence="2 3" key="1">
    <citation type="submission" date="2019-01" db="EMBL/GenBank/DDBJ databases">
        <title>A draft genome assembly of the solar-powered sea slug Elysia chlorotica.</title>
        <authorList>
            <person name="Cai H."/>
            <person name="Li Q."/>
            <person name="Fang X."/>
            <person name="Li J."/>
            <person name="Curtis N.E."/>
            <person name="Altenburger A."/>
            <person name="Shibata T."/>
            <person name="Feng M."/>
            <person name="Maeda T."/>
            <person name="Schwartz J.A."/>
            <person name="Shigenobu S."/>
            <person name="Lundholm N."/>
            <person name="Nishiyama T."/>
            <person name="Yang H."/>
            <person name="Hasebe M."/>
            <person name="Li S."/>
            <person name="Pierce S.K."/>
            <person name="Wang J."/>
        </authorList>
    </citation>
    <scope>NUCLEOTIDE SEQUENCE [LARGE SCALE GENOMIC DNA]</scope>
    <source>
        <strain evidence="2">EC2010</strain>
        <tissue evidence="2">Whole organism of an adult</tissue>
    </source>
</reference>
<gene>
    <name evidence="2" type="ORF">EGW08_017760</name>
</gene>
<dbReference type="OrthoDB" id="6062348at2759"/>
<feature type="region of interest" description="Disordered" evidence="1">
    <location>
        <begin position="941"/>
        <end position="1003"/>
    </location>
</feature>
<organism evidence="2 3">
    <name type="scientific">Elysia chlorotica</name>
    <name type="common">Eastern emerald elysia</name>
    <name type="synonym">Sea slug</name>
    <dbReference type="NCBI Taxonomy" id="188477"/>
    <lineage>
        <taxon>Eukaryota</taxon>
        <taxon>Metazoa</taxon>
        <taxon>Spiralia</taxon>
        <taxon>Lophotrochozoa</taxon>
        <taxon>Mollusca</taxon>
        <taxon>Gastropoda</taxon>
        <taxon>Heterobranchia</taxon>
        <taxon>Euthyneura</taxon>
        <taxon>Panpulmonata</taxon>
        <taxon>Sacoglossa</taxon>
        <taxon>Placobranchoidea</taxon>
        <taxon>Plakobranchidae</taxon>
        <taxon>Elysia</taxon>
    </lineage>
</organism>